<comment type="caution">
    <text evidence="1">The sequence shown here is derived from an EMBL/GenBank/DDBJ whole genome shotgun (WGS) entry which is preliminary data.</text>
</comment>
<dbReference type="EMBL" id="JANPWZ010001170">
    <property type="protein sequence ID" value="KAJ3568096.1"/>
    <property type="molecule type" value="Genomic_DNA"/>
</dbReference>
<evidence type="ECO:0000313" key="1">
    <source>
        <dbReference type="EMBL" id="KAJ3568096.1"/>
    </source>
</evidence>
<evidence type="ECO:0000313" key="2">
    <source>
        <dbReference type="Proteomes" id="UP001148614"/>
    </source>
</evidence>
<accession>A0A9W8NCP5</accession>
<proteinExistence type="predicted"/>
<name>A0A9W8NCP5_9PEZI</name>
<organism evidence="1 2">
    <name type="scientific">Xylaria arbuscula</name>
    <dbReference type="NCBI Taxonomy" id="114810"/>
    <lineage>
        <taxon>Eukaryota</taxon>
        <taxon>Fungi</taxon>
        <taxon>Dikarya</taxon>
        <taxon>Ascomycota</taxon>
        <taxon>Pezizomycotina</taxon>
        <taxon>Sordariomycetes</taxon>
        <taxon>Xylariomycetidae</taxon>
        <taxon>Xylariales</taxon>
        <taxon>Xylariaceae</taxon>
        <taxon>Xylaria</taxon>
    </lineage>
</organism>
<reference evidence="1" key="1">
    <citation type="submission" date="2022-07" db="EMBL/GenBank/DDBJ databases">
        <title>Genome Sequence of Xylaria arbuscula.</title>
        <authorList>
            <person name="Buettner E."/>
        </authorList>
    </citation>
    <scope>NUCLEOTIDE SEQUENCE</scope>
    <source>
        <strain evidence="1">VT107</strain>
    </source>
</reference>
<sequence length="304" mass="35139">MSSTTEKAAAWAEASWAAFPGAVQLPNIEHPTLDDWISAEPAVVSAIERHYFERITLTLWRTPEFEAMTRRNRAFIKCIRLNLEQERDVFGGVLGNRRTNITDSCTIMKSLYDLFCILSTFPPEHQLRLEINICPTKGLQQNDWSVDTLIPALDNQNLEDIPREILGEESLVFYNDECENAWWQSLPAAPAVRSLHLPAKDDLRWRQITLEYMVSRLLNFEEFLFEPNEQVISSQQIPAESAEQHNTLTERLGLVDSRASAIHYNPSFSGKTWAQALAYYRRVTHSYWDEPELMVLLRCFPMYP</sequence>
<dbReference type="AlphaFoldDB" id="A0A9W8NCP5"/>
<dbReference type="VEuPathDB" id="FungiDB:F4678DRAFT_455883"/>
<protein>
    <submittedName>
        <fullName evidence="1">Uncharacterized protein</fullName>
    </submittedName>
</protein>
<keyword evidence="2" id="KW-1185">Reference proteome</keyword>
<dbReference type="Proteomes" id="UP001148614">
    <property type="component" value="Unassembled WGS sequence"/>
</dbReference>
<gene>
    <name evidence="1" type="ORF">NPX13_g6536</name>
</gene>